<dbReference type="GO" id="GO:0000981">
    <property type="term" value="F:DNA-binding transcription factor activity, RNA polymerase II-specific"/>
    <property type="evidence" value="ECO:0007669"/>
    <property type="project" value="TreeGrafter"/>
</dbReference>
<feature type="compositionally biased region" description="Basic residues" evidence="8">
    <location>
        <begin position="641"/>
        <end position="650"/>
    </location>
</feature>
<accession>A0A671Y588</accession>
<dbReference type="PROSITE" id="PS00036">
    <property type="entry name" value="BZIP_BASIC"/>
    <property type="match status" value="1"/>
</dbReference>
<dbReference type="InterPro" id="IPR004826">
    <property type="entry name" value="bZIP_Maf"/>
</dbReference>
<dbReference type="PANTHER" id="PTHR24411">
    <property type="entry name" value="NUCLEAR FACTOR ERYTHROID 2-RELATED FACTOR"/>
    <property type="match status" value="1"/>
</dbReference>
<protein>
    <submittedName>
        <fullName evidence="10">Nfe2 like bZIP transcription factor 3</fullName>
    </submittedName>
</protein>
<dbReference type="PROSITE" id="PS50217">
    <property type="entry name" value="BZIP"/>
    <property type="match status" value="1"/>
</dbReference>
<sequence length="650" mass="70951">MQIAKKYFTEGLIQLTILLSLIGVRVDIDSYLSGYYSPLIEINLGPSSAYTQTPFHNLRDTLDGYSVHPKCPELDYFFASRRLLDEVRTLGSPRFPTQLNAWLVHQVSAAEEADDGPSTSNNSDTSPGLESRGDEARDDSEHLPDSGQEVCQTTSELGRGPCTAGACGFLKEEDEAKVKEEEEPAPLTQLAHSSTLEQESLLEGITALSNPAEHHPPAIDIENWNNLLSLSVTDLEELDSLVTERLSDLEPDITTAISQDVSLHDAMVTGAGVFGVTSEGVGSRPVAQQQRTLFRLESTGSSHSDASPGMAVGLAALPFASVCNLTGNVLQHSALGGCLDEAVFDQINQLGLEGLDTMDTQLMGCLEGIDPQVLEDLDSDSGLSLESSSGGPVSPGSSEMSSSSSSYCEDEGGATGYSSEVDSLPSKGLVDHSTWSHIDQSESVWHDHSYSSPAFLDPPSVTLSHKGIKEEPLSDDEGQQFDQRDMSRDEMRARAMYIPFSVLQIVNMPVEEFLEVLEGHGFSPEQVTLLRDIRRRGKNKLAAQNCRKRKLDAITGLQEEVERLRAQRDRLLREKQLTAKTMGAVGQQIKQLTRDVLARLRDDSGQPLNPERFTLQCGANGRVVVQPVRRPAVSTSARNKTDKRKKEKKQ</sequence>
<dbReference type="PANTHER" id="PTHR24411:SF8">
    <property type="entry name" value="NUCLEAR FACTOR ERYTHROID 2-RELATED FACTOR 3"/>
    <property type="match status" value="1"/>
</dbReference>
<dbReference type="FunCoup" id="A0A671Y588">
    <property type="interactions" value="1"/>
</dbReference>
<dbReference type="GeneTree" id="ENSGT00950000182892"/>
<dbReference type="InterPro" id="IPR004827">
    <property type="entry name" value="bZIP"/>
</dbReference>
<keyword evidence="3" id="KW-0238">DNA-binding</keyword>
<evidence type="ECO:0000256" key="8">
    <source>
        <dbReference type="SAM" id="MobiDB-lite"/>
    </source>
</evidence>
<comment type="similarity">
    <text evidence="1">Belongs to the bZIP family. CNC subfamily.</text>
</comment>
<gene>
    <name evidence="10" type="primary">NFE2L3</name>
    <name evidence="10" type="synonym">nfe2l3</name>
</gene>
<feature type="domain" description="BZIP" evidence="9">
    <location>
        <begin position="529"/>
        <end position="592"/>
    </location>
</feature>
<keyword evidence="4" id="KW-0010">Activator</keyword>
<evidence type="ECO:0000256" key="7">
    <source>
        <dbReference type="SAM" id="Coils"/>
    </source>
</evidence>
<dbReference type="Pfam" id="PF03131">
    <property type="entry name" value="bZIP_Maf"/>
    <property type="match status" value="1"/>
</dbReference>
<name>A0A671Y588_SPAAU</name>
<evidence type="ECO:0000256" key="1">
    <source>
        <dbReference type="ARBA" id="ARBA00008157"/>
    </source>
</evidence>
<dbReference type="CDD" id="cd14720">
    <property type="entry name" value="bZIP_NFE2-like"/>
    <property type="match status" value="1"/>
</dbReference>
<keyword evidence="6" id="KW-0539">Nucleus</keyword>
<dbReference type="Proteomes" id="UP000472265">
    <property type="component" value="Chromosome 3"/>
</dbReference>
<feature type="compositionally biased region" description="Low complexity" evidence="8">
    <location>
        <begin position="380"/>
        <end position="407"/>
    </location>
</feature>
<organism evidence="10 11">
    <name type="scientific">Sparus aurata</name>
    <name type="common">Gilthead sea bream</name>
    <dbReference type="NCBI Taxonomy" id="8175"/>
    <lineage>
        <taxon>Eukaryota</taxon>
        <taxon>Metazoa</taxon>
        <taxon>Chordata</taxon>
        <taxon>Craniata</taxon>
        <taxon>Vertebrata</taxon>
        <taxon>Euteleostomi</taxon>
        <taxon>Actinopterygii</taxon>
        <taxon>Neopterygii</taxon>
        <taxon>Teleostei</taxon>
        <taxon>Neoteleostei</taxon>
        <taxon>Acanthomorphata</taxon>
        <taxon>Eupercaria</taxon>
        <taxon>Spariformes</taxon>
        <taxon>Sparidae</taxon>
        <taxon>Sparus</taxon>
    </lineage>
</organism>
<feature type="compositionally biased region" description="Polar residues" evidence="8">
    <location>
        <begin position="117"/>
        <end position="128"/>
    </location>
</feature>
<feature type="region of interest" description="Disordered" evidence="8">
    <location>
        <begin position="461"/>
        <end position="484"/>
    </location>
</feature>
<proteinExistence type="inferred from homology"/>
<feature type="compositionally biased region" description="Basic and acidic residues" evidence="8">
    <location>
        <begin position="131"/>
        <end position="144"/>
    </location>
</feature>
<keyword evidence="7" id="KW-0175">Coiled coil</keyword>
<evidence type="ECO:0000256" key="5">
    <source>
        <dbReference type="ARBA" id="ARBA00023163"/>
    </source>
</evidence>
<reference evidence="10" key="3">
    <citation type="submission" date="2025-09" db="UniProtKB">
        <authorList>
            <consortium name="Ensembl"/>
        </authorList>
    </citation>
    <scope>IDENTIFICATION</scope>
</reference>
<dbReference type="Ensembl" id="ENSSAUT00010059129.1">
    <property type="protein sequence ID" value="ENSSAUP00010056286.1"/>
    <property type="gene ID" value="ENSSAUG00010023109.1"/>
</dbReference>
<dbReference type="InParanoid" id="A0A671Y588"/>
<reference evidence="10" key="2">
    <citation type="submission" date="2025-08" db="UniProtKB">
        <authorList>
            <consortium name="Ensembl"/>
        </authorList>
    </citation>
    <scope>IDENTIFICATION</scope>
</reference>
<dbReference type="OMA" id="IQTPFHI"/>
<dbReference type="GO" id="GO:0005634">
    <property type="term" value="C:nucleus"/>
    <property type="evidence" value="ECO:0007669"/>
    <property type="project" value="TreeGrafter"/>
</dbReference>
<reference evidence="10" key="1">
    <citation type="submission" date="2021-04" db="EMBL/GenBank/DDBJ databases">
        <authorList>
            <consortium name="Wellcome Sanger Institute Data Sharing"/>
        </authorList>
    </citation>
    <scope>NUCLEOTIDE SEQUENCE [LARGE SCALE GENOMIC DNA]</scope>
</reference>
<feature type="region of interest" description="Disordered" evidence="8">
    <location>
        <begin position="628"/>
        <end position="650"/>
    </location>
</feature>
<keyword evidence="11" id="KW-1185">Reference proteome</keyword>
<evidence type="ECO:0000313" key="11">
    <source>
        <dbReference type="Proteomes" id="UP000472265"/>
    </source>
</evidence>
<keyword evidence="2" id="KW-0805">Transcription regulation</keyword>
<evidence type="ECO:0000256" key="6">
    <source>
        <dbReference type="ARBA" id="ARBA00023242"/>
    </source>
</evidence>
<dbReference type="FunFam" id="1.10.880.10:FF:000004">
    <property type="entry name" value="Nuclear factor, erythroid 2"/>
    <property type="match status" value="1"/>
</dbReference>
<evidence type="ECO:0000313" key="10">
    <source>
        <dbReference type="Ensembl" id="ENSSAUP00010056286.1"/>
    </source>
</evidence>
<dbReference type="AlphaFoldDB" id="A0A671Y588"/>
<evidence type="ECO:0000256" key="3">
    <source>
        <dbReference type="ARBA" id="ARBA00023125"/>
    </source>
</evidence>
<dbReference type="GO" id="GO:0000978">
    <property type="term" value="F:RNA polymerase II cis-regulatory region sequence-specific DNA binding"/>
    <property type="evidence" value="ECO:0007669"/>
    <property type="project" value="InterPro"/>
</dbReference>
<dbReference type="InterPro" id="IPR008917">
    <property type="entry name" value="TF_DNA-bd_sf"/>
</dbReference>
<feature type="region of interest" description="Disordered" evidence="8">
    <location>
        <begin position="110"/>
        <end position="157"/>
    </location>
</feature>
<evidence type="ECO:0000256" key="4">
    <source>
        <dbReference type="ARBA" id="ARBA00023159"/>
    </source>
</evidence>
<feature type="coiled-coil region" evidence="7">
    <location>
        <begin position="547"/>
        <end position="581"/>
    </location>
</feature>
<dbReference type="InterPro" id="IPR047167">
    <property type="entry name" value="NFE2-like"/>
</dbReference>
<dbReference type="Gene3D" id="1.10.880.10">
    <property type="entry name" value="Transcription factor, Skn-1-like, DNA-binding domain"/>
    <property type="match status" value="1"/>
</dbReference>
<dbReference type="SMART" id="SM00338">
    <property type="entry name" value="BRLZ"/>
    <property type="match status" value="1"/>
</dbReference>
<keyword evidence="5" id="KW-0804">Transcription</keyword>
<evidence type="ECO:0000259" key="9">
    <source>
        <dbReference type="PROSITE" id="PS50217"/>
    </source>
</evidence>
<dbReference type="SUPFAM" id="SSF47454">
    <property type="entry name" value="A DNA-binding domain in eukaryotic transcription factors"/>
    <property type="match status" value="1"/>
</dbReference>
<evidence type="ECO:0000256" key="2">
    <source>
        <dbReference type="ARBA" id="ARBA00023015"/>
    </source>
</evidence>
<feature type="region of interest" description="Disordered" evidence="8">
    <location>
        <begin position="376"/>
        <end position="422"/>
    </location>
</feature>
<dbReference type="OrthoDB" id="7458135at2759"/>